<dbReference type="GO" id="GO:1990281">
    <property type="term" value="C:efflux pump complex"/>
    <property type="evidence" value="ECO:0007669"/>
    <property type="project" value="TreeGrafter"/>
</dbReference>
<feature type="domain" description="YknX-like C-terminal permuted SH3-like" evidence="3">
    <location>
        <begin position="342"/>
        <end position="408"/>
    </location>
</feature>
<name>A0A9X3TNE1_9BACL</name>
<keyword evidence="5" id="KW-1185">Reference proteome</keyword>
<keyword evidence="2" id="KW-0175">Coiled coil</keyword>
<evidence type="ECO:0000256" key="1">
    <source>
        <dbReference type="ARBA" id="ARBA00009477"/>
    </source>
</evidence>
<dbReference type="Pfam" id="PF25989">
    <property type="entry name" value="YknX_C"/>
    <property type="match status" value="1"/>
</dbReference>
<evidence type="ECO:0000259" key="3">
    <source>
        <dbReference type="Pfam" id="PF25989"/>
    </source>
</evidence>
<dbReference type="PROSITE" id="PS51257">
    <property type="entry name" value="PROKAR_LIPOPROTEIN"/>
    <property type="match status" value="1"/>
</dbReference>
<dbReference type="InterPro" id="IPR058637">
    <property type="entry name" value="YknX-like_C"/>
</dbReference>
<dbReference type="GO" id="GO:0015562">
    <property type="term" value="F:efflux transmembrane transporter activity"/>
    <property type="evidence" value="ECO:0007669"/>
    <property type="project" value="TreeGrafter"/>
</dbReference>
<dbReference type="EMBL" id="JAPYYP010000003">
    <property type="protein sequence ID" value="MDA5107530.1"/>
    <property type="molecule type" value="Genomic_DNA"/>
</dbReference>
<dbReference type="PANTHER" id="PTHR30469:SF15">
    <property type="entry name" value="HLYD FAMILY OF SECRETION PROTEINS"/>
    <property type="match status" value="1"/>
</dbReference>
<organism evidence="4 5">
    <name type="scientific">Brevibacillus thermoruber</name>
    <dbReference type="NCBI Taxonomy" id="33942"/>
    <lineage>
        <taxon>Bacteria</taxon>
        <taxon>Bacillati</taxon>
        <taxon>Bacillota</taxon>
        <taxon>Bacilli</taxon>
        <taxon>Bacillales</taxon>
        <taxon>Paenibacillaceae</taxon>
        <taxon>Brevibacillus</taxon>
    </lineage>
</organism>
<accession>A0A9X3TNE1</accession>
<dbReference type="Gene3D" id="2.40.50.100">
    <property type="match status" value="1"/>
</dbReference>
<dbReference type="Proteomes" id="UP001151071">
    <property type="component" value="Unassembled WGS sequence"/>
</dbReference>
<dbReference type="PANTHER" id="PTHR30469">
    <property type="entry name" value="MULTIDRUG RESISTANCE PROTEIN MDTA"/>
    <property type="match status" value="1"/>
</dbReference>
<dbReference type="AlphaFoldDB" id="A0A9X3TNE1"/>
<comment type="caution">
    <text evidence="4">The sequence shown here is derived from an EMBL/GenBank/DDBJ whole genome shotgun (WGS) entry which is preliminary data.</text>
</comment>
<sequence length="411" mass="43997">MKKWIGLSLAALLIAGCEKLEESVESLKRLEEEGVIKVKTVKAYTVEQQDGLTQEIAGVVAPLKELPLSFGRSGRIATIFVKKGSVVKQGETLAALDTSVWQQEVNAAQGQVASAAIRRAKALQGPAQHEVEAQKIQLEKARQTAAQAAEEHARGKLLYANGAISKDELDNLALRERQAKLDLEEQQIRYDNLLKGADKLDVEAANAEVQQASVQLMRARQEAADAVLKAPFAGVVASISQAESEQTGPGSEVMRLVDTSRWLVKLQVTGEQIGSFAVGKTVTVQAPDGTETEGTVSFVAPVIDSGTGTYPVEVTISGQERVWKGGMTVTCRYQVKPNGGVLVPASSVGISEESYYVMAIKDNTVKKTPVKVGNVYGPYYEVLEGLEPGDQIVSSGISYVADGEVVKVADE</sequence>
<evidence type="ECO:0000313" key="4">
    <source>
        <dbReference type="EMBL" id="MDA5107530.1"/>
    </source>
</evidence>
<dbReference type="Gene3D" id="2.40.30.170">
    <property type="match status" value="1"/>
</dbReference>
<dbReference type="InterPro" id="IPR006143">
    <property type="entry name" value="RND_pump_MFP"/>
</dbReference>
<dbReference type="Gene3D" id="2.40.420.20">
    <property type="match status" value="1"/>
</dbReference>
<proteinExistence type="inferred from homology"/>
<evidence type="ECO:0000256" key="2">
    <source>
        <dbReference type="SAM" id="Coils"/>
    </source>
</evidence>
<evidence type="ECO:0000313" key="5">
    <source>
        <dbReference type="Proteomes" id="UP001151071"/>
    </source>
</evidence>
<feature type="coiled-coil region" evidence="2">
    <location>
        <begin position="131"/>
        <end position="222"/>
    </location>
</feature>
<protein>
    <submittedName>
        <fullName evidence="4">Efflux RND transporter periplasmic adaptor subunit</fullName>
    </submittedName>
</protein>
<dbReference type="RefSeq" id="WP_271139540.1">
    <property type="nucleotide sequence ID" value="NZ_JAPYYP010000003.1"/>
</dbReference>
<dbReference type="NCBIfam" id="TIGR01730">
    <property type="entry name" value="RND_mfp"/>
    <property type="match status" value="1"/>
</dbReference>
<dbReference type="SUPFAM" id="SSF111369">
    <property type="entry name" value="HlyD-like secretion proteins"/>
    <property type="match status" value="2"/>
</dbReference>
<gene>
    <name evidence="4" type="ORF">O3V59_04090</name>
</gene>
<comment type="similarity">
    <text evidence="1">Belongs to the membrane fusion protein (MFP) (TC 8.A.1) family.</text>
</comment>
<reference evidence="4" key="1">
    <citation type="submission" date="2022-12" db="EMBL/GenBank/DDBJ databases">
        <title>Draft genome sequence of the thermophilic strain Brevibacillus thermoruber HT42, isolated from Los Humeros, Puebla, Mexico, with biotechnological potential.</title>
        <authorList>
            <person name="Lara Sanchez J."/>
            <person name="Solis Palacios R."/>
            <person name="Bustos Baena A.S."/>
            <person name="Ruz Baez A.E."/>
            <person name="Espinosa Luna G."/>
            <person name="Oliart Ros R.M."/>
        </authorList>
    </citation>
    <scope>NUCLEOTIDE SEQUENCE</scope>
    <source>
        <strain evidence="4">HT42</strain>
    </source>
</reference>